<dbReference type="PROSITE" id="PS50878">
    <property type="entry name" value="RT_POL"/>
    <property type="match status" value="1"/>
</dbReference>
<dbReference type="PANTHER" id="PTHR33481:SF1">
    <property type="entry name" value="ENDONUCLEASE_EXONUCLEASE_PHOSPHATASE DOMAIN-CONTAINING PROTEIN-RELATED"/>
    <property type="match status" value="1"/>
</dbReference>
<dbReference type="AlphaFoldDB" id="A0A1B6GG22"/>
<dbReference type="Pfam" id="PF00078">
    <property type="entry name" value="RVT_1"/>
    <property type="match status" value="1"/>
</dbReference>
<dbReference type="Gene3D" id="3.30.70.270">
    <property type="match status" value="1"/>
</dbReference>
<organism evidence="2">
    <name type="scientific">Cuerna arida</name>
    <dbReference type="NCBI Taxonomy" id="1464854"/>
    <lineage>
        <taxon>Eukaryota</taxon>
        <taxon>Metazoa</taxon>
        <taxon>Ecdysozoa</taxon>
        <taxon>Arthropoda</taxon>
        <taxon>Hexapoda</taxon>
        <taxon>Insecta</taxon>
        <taxon>Pterygota</taxon>
        <taxon>Neoptera</taxon>
        <taxon>Paraneoptera</taxon>
        <taxon>Hemiptera</taxon>
        <taxon>Auchenorrhyncha</taxon>
        <taxon>Membracoidea</taxon>
        <taxon>Cicadellidae</taxon>
        <taxon>Cicadellinae</taxon>
        <taxon>Proconiini</taxon>
        <taxon>Cuerna</taxon>
    </lineage>
</organism>
<feature type="domain" description="Reverse transcriptase" evidence="1">
    <location>
        <begin position="1"/>
        <end position="246"/>
    </location>
</feature>
<proteinExistence type="predicted"/>
<protein>
    <recommendedName>
        <fullName evidence="1">Reverse transcriptase domain-containing protein</fullName>
    </recommendedName>
</protein>
<dbReference type="InterPro" id="IPR000477">
    <property type="entry name" value="RT_dom"/>
</dbReference>
<dbReference type="InterPro" id="IPR043502">
    <property type="entry name" value="DNA/RNA_pol_sf"/>
</dbReference>
<sequence>KKESYRPISLISCLMKIFNTMVKNRLEWFTQENNLIPDTQYGFRKQKGCGDYLIHLMADINLALSHKEHTMLVSLDLSKAYDKVNIAVLLRKMYIYGIPSKFILHCQKWLIDRQINFKLSKPSDNCTRITCRGLPQGSVISPTLFALYIADINQELLQNVKSLQYADDIVLYCSDKSLVKSIKDTQTALYQLERYAERLGLEYNPNKCKTMCFSRSRILAEDTIQLYLQTKLIPVYRSIKLVGVTLDNKLTFKEHIENVQRQGLKDINILKIMACGKKGAQPYFITRVYQSLIRPKLEYACFLFGHIANSHLNKWK</sequence>
<dbReference type="CDD" id="cd01650">
    <property type="entry name" value="RT_nLTR_like"/>
    <property type="match status" value="1"/>
</dbReference>
<dbReference type="InterPro" id="IPR043128">
    <property type="entry name" value="Rev_trsase/Diguanyl_cyclase"/>
</dbReference>
<gene>
    <name evidence="2" type="ORF">g.5306</name>
</gene>
<dbReference type="EMBL" id="GECZ01008380">
    <property type="protein sequence ID" value="JAS61389.1"/>
    <property type="molecule type" value="Transcribed_RNA"/>
</dbReference>
<evidence type="ECO:0000313" key="2">
    <source>
        <dbReference type="EMBL" id="JAS61389.1"/>
    </source>
</evidence>
<accession>A0A1B6GG22</accession>
<name>A0A1B6GG22_9HEMI</name>
<dbReference type="SUPFAM" id="SSF56672">
    <property type="entry name" value="DNA/RNA polymerases"/>
    <property type="match status" value="1"/>
</dbReference>
<feature type="non-terminal residue" evidence="2">
    <location>
        <position position="1"/>
    </location>
</feature>
<dbReference type="GO" id="GO:0071897">
    <property type="term" value="P:DNA biosynthetic process"/>
    <property type="evidence" value="ECO:0007669"/>
    <property type="project" value="UniProtKB-ARBA"/>
</dbReference>
<evidence type="ECO:0000259" key="1">
    <source>
        <dbReference type="PROSITE" id="PS50878"/>
    </source>
</evidence>
<reference evidence="2" key="1">
    <citation type="submission" date="2015-11" db="EMBL/GenBank/DDBJ databases">
        <title>De novo transcriptome assembly of four potential Pierce s Disease insect vectors from Arizona vineyards.</title>
        <authorList>
            <person name="Tassone E.E."/>
        </authorList>
    </citation>
    <scope>NUCLEOTIDE SEQUENCE</scope>
</reference>
<dbReference type="PANTHER" id="PTHR33481">
    <property type="entry name" value="REVERSE TRANSCRIPTASE"/>
    <property type="match status" value="1"/>
</dbReference>